<proteinExistence type="predicted"/>
<reference evidence="1 2" key="1">
    <citation type="submission" date="2018-06" db="EMBL/GenBank/DDBJ databases">
        <authorList>
            <consortium name="Pathogen Informatics"/>
            <person name="Doyle S."/>
        </authorList>
    </citation>
    <scope>NUCLEOTIDE SEQUENCE [LARGE SCALE GENOMIC DNA]</scope>
    <source>
        <strain evidence="1 2">NCTC12961</strain>
    </source>
</reference>
<dbReference type="AlphaFoldDB" id="A0A2X4V4V2"/>
<organism evidence="1 2">
    <name type="scientific">Serratia plymuthica</name>
    <dbReference type="NCBI Taxonomy" id="82996"/>
    <lineage>
        <taxon>Bacteria</taxon>
        <taxon>Pseudomonadati</taxon>
        <taxon>Pseudomonadota</taxon>
        <taxon>Gammaproteobacteria</taxon>
        <taxon>Enterobacterales</taxon>
        <taxon>Yersiniaceae</taxon>
        <taxon>Serratia</taxon>
    </lineage>
</organism>
<evidence type="ECO:0000313" key="2">
    <source>
        <dbReference type="Proteomes" id="UP000248897"/>
    </source>
</evidence>
<dbReference type="Proteomes" id="UP000248897">
    <property type="component" value="Chromosome 1"/>
</dbReference>
<dbReference type="EMBL" id="LS483469">
    <property type="protein sequence ID" value="SQI46111.1"/>
    <property type="molecule type" value="Genomic_DNA"/>
</dbReference>
<accession>A0A2X4V4V2</accession>
<name>A0A2X4V4V2_SERPL</name>
<protein>
    <submittedName>
        <fullName evidence="1">Putative hydrolase</fullName>
    </submittedName>
</protein>
<gene>
    <name evidence="1" type="ORF">NCTC12961_05550</name>
</gene>
<dbReference type="GO" id="GO:0016787">
    <property type="term" value="F:hydrolase activity"/>
    <property type="evidence" value="ECO:0007669"/>
    <property type="project" value="UniProtKB-KW"/>
</dbReference>
<evidence type="ECO:0000313" key="1">
    <source>
        <dbReference type="EMBL" id="SQI46111.1"/>
    </source>
</evidence>
<keyword evidence="1" id="KW-0378">Hydrolase</keyword>
<sequence length="57" mass="6440">MTDEVIPDIAGLPRNIEYQLTEFGGHVGFVGGSLNKPHMWLEYRIPSWLSPYLEPAP</sequence>